<dbReference type="Proteomes" id="UP001183794">
    <property type="component" value="Unassembled WGS sequence"/>
</dbReference>
<dbReference type="RefSeq" id="WP_310174961.1">
    <property type="nucleotide sequence ID" value="NZ_BAABHE010000002.1"/>
</dbReference>
<dbReference type="InterPro" id="IPR036291">
    <property type="entry name" value="NAD(P)-bd_dom_sf"/>
</dbReference>
<dbReference type="EMBL" id="JAVDYJ010000001">
    <property type="protein sequence ID" value="MDR7348095.1"/>
    <property type="molecule type" value="Genomic_DNA"/>
</dbReference>
<dbReference type="Gene3D" id="3.40.50.720">
    <property type="entry name" value="NAD(P)-binding Rossmann-like Domain"/>
    <property type="match status" value="1"/>
</dbReference>
<comment type="caution">
    <text evidence="2">The sequence shown here is derived from an EMBL/GenBank/DDBJ whole genome shotgun (WGS) entry which is preliminary data.</text>
</comment>
<evidence type="ECO:0000259" key="1">
    <source>
        <dbReference type="Pfam" id="PF01370"/>
    </source>
</evidence>
<evidence type="ECO:0000313" key="2">
    <source>
        <dbReference type="EMBL" id="MDR7348095.1"/>
    </source>
</evidence>
<reference evidence="2 3" key="1">
    <citation type="submission" date="2023-07" db="EMBL/GenBank/DDBJ databases">
        <title>Sequencing the genomes of 1000 actinobacteria strains.</title>
        <authorList>
            <person name="Klenk H.-P."/>
        </authorList>
    </citation>
    <scope>NUCLEOTIDE SEQUENCE [LARGE SCALE GENOMIC DNA]</scope>
    <source>
        <strain evidence="2 3">DSM 22966</strain>
    </source>
</reference>
<dbReference type="PANTHER" id="PTHR48079">
    <property type="entry name" value="PROTEIN YEEZ"/>
    <property type="match status" value="1"/>
</dbReference>
<accession>A0ABU2B3C0</accession>
<gene>
    <name evidence="2" type="ORF">J2S62_002352</name>
</gene>
<dbReference type="PANTHER" id="PTHR48079:SF6">
    <property type="entry name" value="NAD(P)-BINDING DOMAIN-CONTAINING PROTEIN-RELATED"/>
    <property type="match status" value="1"/>
</dbReference>
<proteinExistence type="predicted"/>
<feature type="domain" description="NAD-dependent epimerase/dehydratase" evidence="1">
    <location>
        <begin position="3"/>
        <end position="227"/>
    </location>
</feature>
<sequence>MKVLVAGASGVIGKQLVPMLEAAGHEVVGLARSVRGQMGTTALAVDALDRDAVVDVVMENQPDAVVNLLTALPDRITHKRIDADFVMTNRLRKVGTENLRFAAQRAGVRHFICQSIAFGYEPRGTTLADEKAALWRDPPKPFDVILDGVKRLEAITVAARGTVLRFGHLYGPGTGFASDGWFFNDVERGKMPLVADGNATFSFLHVHDAAQAVLAALQADQPGVFNIVDDEPAQVREWLPALAQMMGAPEPKRVSAVLAGYAVGTWGVAYMTRLRGADNTQAKHTLKWQPRYPSWRDGFAAELAAVGGTS</sequence>
<protein>
    <submittedName>
        <fullName evidence="2">Nucleoside-diphosphate-sugar epimerase</fullName>
    </submittedName>
</protein>
<dbReference type="InterPro" id="IPR001509">
    <property type="entry name" value="Epimerase_deHydtase"/>
</dbReference>
<evidence type="ECO:0000313" key="3">
    <source>
        <dbReference type="Proteomes" id="UP001183794"/>
    </source>
</evidence>
<dbReference type="Pfam" id="PF01370">
    <property type="entry name" value="Epimerase"/>
    <property type="match status" value="1"/>
</dbReference>
<organism evidence="2 3">
    <name type="scientific">Enteractinococcus fodinae</name>
    <dbReference type="NCBI Taxonomy" id="684663"/>
    <lineage>
        <taxon>Bacteria</taxon>
        <taxon>Bacillati</taxon>
        <taxon>Actinomycetota</taxon>
        <taxon>Actinomycetes</taxon>
        <taxon>Micrococcales</taxon>
        <taxon>Micrococcaceae</taxon>
    </lineage>
</organism>
<name>A0ABU2B3C0_9MICC</name>
<dbReference type="SUPFAM" id="SSF51735">
    <property type="entry name" value="NAD(P)-binding Rossmann-fold domains"/>
    <property type="match status" value="1"/>
</dbReference>
<dbReference type="InterPro" id="IPR051783">
    <property type="entry name" value="NAD(P)-dependent_oxidoreduct"/>
</dbReference>
<keyword evidence="3" id="KW-1185">Reference proteome</keyword>